<protein>
    <submittedName>
        <fullName evidence="2">Uncharacterized protein</fullName>
    </submittedName>
</protein>
<keyword evidence="3" id="KW-1185">Reference proteome</keyword>
<comment type="caution">
    <text evidence="2">The sequence shown here is derived from an EMBL/GenBank/DDBJ whole genome shotgun (WGS) entry which is preliminary data.</text>
</comment>
<dbReference type="RefSeq" id="WP_344160921.1">
    <property type="nucleotide sequence ID" value="NZ_BAAANF010000022.1"/>
</dbReference>
<dbReference type="EMBL" id="BAAANF010000022">
    <property type="protein sequence ID" value="GAA1709200.1"/>
    <property type="molecule type" value="Genomic_DNA"/>
</dbReference>
<feature type="chain" id="PRO_5045358161" evidence="1">
    <location>
        <begin position="29"/>
        <end position="343"/>
    </location>
</feature>
<evidence type="ECO:0000256" key="1">
    <source>
        <dbReference type="SAM" id="SignalP"/>
    </source>
</evidence>
<organism evidence="2 3">
    <name type="scientific">Kribbella yunnanensis</name>
    <dbReference type="NCBI Taxonomy" id="190194"/>
    <lineage>
        <taxon>Bacteria</taxon>
        <taxon>Bacillati</taxon>
        <taxon>Actinomycetota</taxon>
        <taxon>Actinomycetes</taxon>
        <taxon>Propionibacteriales</taxon>
        <taxon>Kribbellaceae</taxon>
        <taxon>Kribbella</taxon>
    </lineage>
</organism>
<keyword evidence="1" id="KW-0732">Signal</keyword>
<reference evidence="2 3" key="1">
    <citation type="journal article" date="2019" name="Int. J. Syst. Evol. Microbiol.">
        <title>The Global Catalogue of Microorganisms (GCM) 10K type strain sequencing project: providing services to taxonomists for standard genome sequencing and annotation.</title>
        <authorList>
            <consortium name="The Broad Institute Genomics Platform"/>
            <consortium name="The Broad Institute Genome Sequencing Center for Infectious Disease"/>
            <person name="Wu L."/>
            <person name="Ma J."/>
        </authorList>
    </citation>
    <scope>NUCLEOTIDE SEQUENCE [LARGE SCALE GENOMIC DNA]</scope>
    <source>
        <strain evidence="2 3">JCM 14307</strain>
    </source>
</reference>
<accession>A0ABN2IPQ4</accession>
<evidence type="ECO:0000313" key="2">
    <source>
        <dbReference type="EMBL" id="GAA1709200.1"/>
    </source>
</evidence>
<gene>
    <name evidence="2" type="ORF">GCM10009745_66380</name>
</gene>
<proteinExistence type="predicted"/>
<evidence type="ECO:0000313" key="3">
    <source>
        <dbReference type="Proteomes" id="UP001500280"/>
    </source>
</evidence>
<dbReference type="Proteomes" id="UP001500280">
    <property type="component" value="Unassembled WGS sequence"/>
</dbReference>
<sequence length="343" mass="36113">MKNRRLLAALVATPLTFMTLGTAPVAQASEVKVVAAKVTLSRTTVAVASLNTVPVTVTVEGSGHGESVYVRFKRVSGSGPEDEFFSMPLKLVDGNGNPGLWRGTLNVPSTANGTIEPDGVYSGEYIYGAEPGEPDPVTSPPVLTVNGTHVPKLTALITPKVVPYNQPWTIRYTVTDSQTGKPYGTKLKLWVREDNRCVESLGNETSLTDANGNITLKYGASPNGDWLHCMMLPGKPAPVGGIAALVKRPAAISATPSRTSAPVGTIVPVNGTVTHGGGCPVNLQRLYGASAWRTVGTAKVRASGRFTLNAQPAYKGNIPYRAQLPACYNKVAGVSKTFTIRGV</sequence>
<name>A0ABN2IPQ4_9ACTN</name>
<feature type="signal peptide" evidence="1">
    <location>
        <begin position="1"/>
        <end position="28"/>
    </location>
</feature>